<reference evidence="1 2" key="1">
    <citation type="submission" date="2020-09" db="EMBL/GenBank/DDBJ databases">
        <title>Novel species of Mucilaginibacter isolated from a glacier on the Tibetan Plateau.</title>
        <authorList>
            <person name="Liu Q."/>
            <person name="Xin Y.-H."/>
        </authorList>
    </citation>
    <scope>NUCLEOTIDE SEQUENCE [LARGE SCALE GENOMIC DNA]</scope>
    <source>
        <strain evidence="1 2">CGMCC 1.13878</strain>
    </source>
</reference>
<dbReference type="EMBL" id="JACWMW010000001">
    <property type="protein sequence ID" value="MBD1384324.1"/>
    <property type="molecule type" value="Genomic_DNA"/>
</dbReference>
<name>A0ABR7X167_9SPHI</name>
<sequence>MSEVEQEVKVKKAVKEPRISLTMISRYIVASERVKLSILKKCKYPSNYIPKFYEMARKLVCEIFEGNFVDGHELYFEIFKQQAETYRKEAKAYAENRDDYKNRIYSAKGLDAIIAMSYLLTPILERHTLENNLHRRRNKIVNNDVSIGAVSDILLLDQAGIKQVGFLKFNFESNKLKREEAEAKLFVLKKFYEQKGLKLDPKSCILVDVIAWRTYSVADVADAEIQINQATLTIRESWDLI</sequence>
<keyword evidence="2" id="KW-1185">Reference proteome</keyword>
<protein>
    <submittedName>
        <fullName evidence="1">Uncharacterized protein</fullName>
    </submittedName>
</protein>
<accession>A0ABR7X167</accession>
<dbReference type="RefSeq" id="WP_191174206.1">
    <property type="nucleotide sequence ID" value="NZ_JACWMW010000001.1"/>
</dbReference>
<comment type="caution">
    <text evidence="1">The sequence shown here is derived from an EMBL/GenBank/DDBJ whole genome shotgun (WGS) entry which is preliminary data.</text>
</comment>
<gene>
    <name evidence="1" type="ORF">IDJ75_03470</name>
</gene>
<evidence type="ECO:0000313" key="1">
    <source>
        <dbReference type="EMBL" id="MBD1384324.1"/>
    </source>
</evidence>
<organism evidence="1 2">
    <name type="scientific">Mucilaginibacter rigui</name>
    <dbReference type="NCBI Taxonomy" id="534635"/>
    <lineage>
        <taxon>Bacteria</taxon>
        <taxon>Pseudomonadati</taxon>
        <taxon>Bacteroidota</taxon>
        <taxon>Sphingobacteriia</taxon>
        <taxon>Sphingobacteriales</taxon>
        <taxon>Sphingobacteriaceae</taxon>
        <taxon>Mucilaginibacter</taxon>
    </lineage>
</organism>
<evidence type="ECO:0000313" key="2">
    <source>
        <dbReference type="Proteomes" id="UP000618754"/>
    </source>
</evidence>
<dbReference type="Proteomes" id="UP000618754">
    <property type="component" value="Unassembled WGS sequence"/>
</dbReference>
<proteinExistence type="predicted"/>